<evidence type="ECO:0000256" key="3">
    <source>
        <dbReference type="ARBA" id="ARBA00022692"/>
    </source>
</evidence>
<evidence type="ECO:0000256" key="2">
    <source>
        <dbReference type="ARBA" id="ARBA00022475"/>
    </source>
</evidence>
<evidence type="ECO:0000256" key="1">
    <source>
        <dbReference type="ARBA" id="ARBA00004651"/>
    </source>
</evidence>
<keyword evidence="3 6" id="KW-0812">Transmembrane</keyword>
<dbReference type="RefSeq" id="WP_147539848.1">
    <property type="nucleotide sequence ID" value="NZ_JACRWE010000005.1"/>
</dbReference>
<dbReference type="Pfam" id="PF06146">
    <property type="entry name" value="PsiE"/>
    <property type="match status" value="1"/>
</dbReference>
<keyword evidence="5 6" id="KW-0472">Membrane</keyword>
<keyword evidence="8" id="KW-1185">Reference proteome</keyword>
<evidence type="ECO:0000313" key="7">
    <source>
        <dbReference type="EMBL" id="MBC5997566.1"/>
    </source>
</evidence>
<comment type="subcellular location">
    <subcellularLocation>
        <location evidence="1">Cell membrane</location>
        <topology evidence="1">Multi-pass membrane protein</topology>
    </subcellularLocation>
</comment>
<feature type="transmembrane region" description="Helical" evidence="6">
    <location>
        <begin position="107"/>
        <end position="127"/>
    </location>
</feature>
<reference evidence="7 8" key="1">
    <citation type="submission" date="2020-08" db="EMBL/GenBank/DDBJ databases">
        <authorList>
            <person name="Liu C."/>
            <person name="Sun Q."/>
        </authorList>
    </citation>
    <scope>NUCLEOTIDE SEQUENCE [LARGE SCALE GENOMIC DNA]</scope>
    <source>
        <strain evidence="7 8">NSJ-18</strain>
    </source>
</reference>
<dbReference type="Proteomes" id="UP000609849">
    <property type="component" value="Unassembled WGS sequence"/>
</dbReference>
<organism evidence="7 8">
    <name type="scientific">Romboutsia faecis</name>
    <dbReference type="NCBI Taxonomy" id="2764597"/>
    <lineage>
        <taxon>Bacteria</taxon>
        <taxon>Bacillati</taxon>
        <taxon>Bacillota</taxon>
        <taxon>Clostridia</taxon>
        <taxon>Peptostreptococcales</taxon>
        <taxon>Peptostreptococcaceae</taxon>
        <taxon>Romboutsia</taxon>
    </lineage>
</organism>
<comment type="caution">
    <text evidence="7">The sequence shown here is derived from an EMBL/GenBank/DDBJ whole genome shotgun (WGS) entry which is preliminary data.</text>
</comment>
<gene>
    <name evidence="7" type="ORF">H8923_12395</name>
</gene>
<evidence type="ECO:0000256" key="5">
    <source>
        <dbReference type="ARBA" id="ARBA00023136"/>
    </source>
</evidence>
<feature type="transmembrane region" description="Helical" evidence="6">
    <location>
        <begin position="21"/>
        <end position="42"/>
    </location>
</feature>
<name>A0ABR7JSG9_9FIRM</name>
<proteinExistence type="predicted"/>
<evidence type="ECO:0008006" key="9">
    <source>
        <dbReference type="Google" id="ProtNLM"/>
    </source>
</evidence>
<keyword evidence="4 6" id="KW-1133">Transmembrane helix</keyword>
<keyword evidence="2" id="KW-1003">Cell membrane</keyword>
<sequence>MKNNIDKSNLSLRIAYVFESILAMVVLLAVFLGTIDVLRMIWDAYIVDFQNPVEYTQLNSLLGQILLLVIGVELVVMLSLHLPGALLEVLLYAIARKLLLLPKTAGMGDLLLGIISIAGLFAIRKYLLTNDNSTMNVTSIHYEDCEEGEDCKDCEACRERLAKQKNDESKFKEGLDLENIEKL</sequence>
<evidence type="ECO:0000256" key="6">
    <source>
        <dbReference type="SAM" id="Phobius"/>
    </source>
</evidence>
<accession>A0ABR7JSG9</accession>
<feature type="transmembrane region" description="Helical" evidence="6">
    <location>
        <begin position="62"/>
        <end position="95"/>
    </location>
</feature>
<dbReference type="EMBL" id="JACRWE010000005">
    <property type="protein sequence ID" value="MBC5997566.1"/>
    <property type="molecule type" value="Genomic_DNA"/>
</dbReference>
<evidence type="ECO:0000313" key="8">
    <source>
        <dbReference type="Proteomes" id="UP000609849"/>
    </source>
</evidence>
<protein>
    <recommendedName>
        <fullName evidence="9">Transporter</fullName>
    </recommendedName>
</protein>
<dbReference type="InterPro" id="IPR020948">
    <property type="entry name" value="P_starv_induced_PsiE-like"/>
</dbReference>
<evidence type="ECO:0000256" key="4">
    <source>
        <dbReference type="ARBA" id="ARBA00022989"/>
    </source>
</evidence>